<evidence type="ECO:0000259" key="10">
    <source>
        <dbReference type="PROSITE" id="PS51379"/>
    </source>
</evidence>
<keyword evidence="1 9" id="KW-0004">4Fe-4S</keyword>
<comment type="cofactor">
    <cofactor evidence="9">
        <name>[4Fe-4S] cluster</name>
        <dbReference type="ChEBI" id="CHEBI:49883"/>
    </cofactor>
    <text evidence="9">Binds 2 [4Fe-4S] clusters per monomer.</text>
</comment>
<evidence type="ECO:0000256" key="5">
    <source>
        <dbReference type="ARBA" id="ARBA00022785"/>
    </source>
</evidence>
<comment type="pathway">
    <text evidence="9">tRNA modification; tRNA-queuosine biosynthesis.</text>
</comment>
<dbReference type="PANTHER" id="PTHR30002">
    <property type="entry name" value="EPOXYQUEUOSINE REDUCTASE"/>
    <property type="match status" value="1"/>
</dbReference>
<keyword evidence="2 9" id="KW-0963">Cytoplasm</keyword>
<evidence type="ECO:0000256" key="3">
    <source>
        <dbReference type="ARBA" id="ARBA00022694"/>
    </source>
</evidence>
<feature type="active site" description="Proton donor" evidence="9">
    <location>
        <position position="167"/>
    </location>
</feature>
<keyword evidence="9" id="KW-0170">Cobalt</keyword>
<dbReference type="EC" id="1.17.99.6" evidence="9"/>
<keyword evidence="3 9" id="KW-0819">tRNA processing</keyword>
<evidence type="ECO:0000256" key="1">
    <source>
        <dbReference type="ARBA" id="ARBA00022485"/>
    </source>
</evidence>
<dbReference type="InterPro" id="IPR017900">
    <property type="entry name" value="4Fe4S_Fe_S_CS"/>
</dbReference>
<feature type="binding site" evidence="9">
    <location>
        <position position="281"/>
    </location>
    <ligand>
        <name>[4Fe-4S] cluster</name>
        <dbReference type="ChEBI" id="CHEBI:49883"/>
        <label>1</label>
    </ligand>
</feature>
<dbReference type="FunFam" id="3.30.70.20:FF:000017">
    <property type="entry name" value="Epoxyqueuosine reductase"/>
    <property type="match status" value="1"/>
</dbReference>
<dbReference type="UniPathway" id="UPA00392"/>
<organism evidence="11 12">
    <name type="scientific">Chelatococcus caeni</name>
    <dbReference type="NCBI Taxonomy" id="1348468"/>
    <lineage>
        <taxon>Bacteria</taxon>
        <taxon>Pseudomonadati</taxon>
        <taxon>Pseudomonadota</taxon>
        <taxon>Alphaproteobacteria</taxon>
        <taxon>Hyphomicrobiales</taxon>
        <taxon>Chelatococcaceae</taxon>
        <taxon>Chelatococcus</taxon>
    </lineage>
</organism>
<comment type="caution">
    <text evidence="9">Lacks conserved residue(s) required for the propagation of feature annotation.</text>
</comment>
<dbReference type="InterPro" id="IPR013542">
    <property type="entry name" value="QueG_DUF1730"/>
</dbReference>
<reference evidence="11 12" key="1">
    <citation type="submission" date="2020-08" db="EMBL/GenBank/DDBJ databases">
        <title>Genomic Encyclopedia of Type Strains, Phase IV (KMG-IV): sequencing the most valuable type-strain genomes for metagenomic binning, comparative biology and taxonomic classification.</title>
        <authorList>
            <person name="Goeker M."/>
        </authorList>
    </citation>
    <scope>NUCLEOTIDE SEQUENCE [LARGE SCALE GENOMIC DNA]</scope>
    <source>
        <strain evidence="11 12">DSM 103737</strain>
    </source>
</reference>
<feature type="binding site" evidence="9">
    <location>
        <position position="249"/>
    </location>
    <ligand>
        <name>cob(II)alamin</name>
        <dbReference type="ChEBI" id="CHEBI:16304"/>
    </ligand>
</feature>
<comment type="subcellular location">
    <subcellularLocation>
        <location evidence="9">Cytoplasm</location>
    </subcellularLocation>
</comment>
<dbReference type="GO" id="GO:0052693">
    <property type="term" value="F:epoxyqueuosine reductase activity"/>
    <property type="evidence" value="ECO:0007669"/>
    <property type="project" value="UniProtKB-UniRule"/>
</dbReference>
<feature type="binding site" evidence="9">
    <location>
        <position position="227"/>
    </location>
    <ligand>
        <name>[4Fe-4S] cluster</name>
        <dbReference type="ChEBI" id="CHEBI:49883"/>
        <label>1</label>
    </ligand>
</feature>
<feature type="binding site" evidence="9">
    <location>
        <position position="224"/>
    </location>
    <ligand>
        <name>[4Fe-4S] cluster</name>
        <dbReference type="ChEBI" id="CHEBI:49883"/>
        <label>1</label>
    </ligand>
</feature>
<dbReference type="Proteomes" id="UP000577362">
    <property type="component" value="Unassembled WGS sequence"/>
</dbReference>
<feature type="binding site" evidence="9">
    <location>
        <position position="92"/>
    </location>
    <ligand>
        <name>cob(II)alamin</name>
        <dbReference type="ChEBI" id="CHEBI:16304"/>
    </ligand>
</feature>
<dbReference type="GO" id="GO:0031419">
    <property type="term" value="F:cobalamin binding"/>
    <property type="evidence" value="ECO:0007669"/>
    <property type="project" value="UniProtKB-KW"/>
</dbReference>
<feature type="binding site" evidence="9">
    <location>
        <position position="167"/>
    </location>
    <ligand>
        <name>cob(II)alamin</name>
        <dbReference type="ChEBI" id="CHEBI:16304"/>
    </ligand>
</feature>
<dbReference type="InterPro" id="IPR017896">
    <property type="entry name" value="4Fe4S_Fe-S-bd"/>
</dbReference>
<comment type="similarity">
    <text evidence="9">Belongs to the QueG family.</text>
</comment>
<dbReference type="InterPro" id="IPR016024">
    <property type="entry name" value="ARM-type_fold"/>
</dbReference>
<evidence type="ECO:0000313" key="11">
    <source>
        <dbReference type="EMBL" id="MBB4017114.1"/>
    </source>
</evidence>
<comment type="cofactor">
    <cofactor evidence="9">
        <name>cob(II)alamin</name>
        <dbReference type="ChEBI" id="CHEBI:16304"/>
    </cofactor>
</comment>
<keyword evidence="12" id="KW-1185">Reference proteome</keyword>
<dbReference type="PROSITE" id="PS00198">
    <property type="entry name" value="4FE4S_FER_1"/>
    <property type="match status" value="1"/>
</dbReference>
<dbReference type="NCBIfam" id="TIGR00276">
    <property type="entry name" value="tRNA epoxyqueuosine(34) reductase QueG"/>
    <property type="match status" value="1"/>
</dbReference>
<evidence type="ECO:0000256" key="6">
    <source>
        <dbReference type="ARBA" id="ARBA00023002"/>
    </source>
</evidence>
<keyword evidence="7 9" id="KW-0408">Iron</keyword>
<dbReference type="SUPFAM" id="SSF48371">
    <property type="entry name" value="ARM repeat"/>
    <property type="match status" value="1"/>
</dbReference>
<comment type="function">
    <text evidence="9">Catalyzes the conversion of epoxyqueuosine (oQ) to queuosine (Q), which is a hypermodified base found in the wobble positions of tRNA(Asp), tRNA(Asn), tRNA(His) and tRNA(Tyr).</text>
</comment>
<proteinExistence type="inferred from homology"/>
<accession>A0A840BVV5</accession>
<feature type="binding site" evidence="9">
    <location>
        <position position="231"/>
    </location>
    <ligand>
        <name>[4Fe-4S] cluster</name>
        <dbReference type="ChEBI" id="CHEBI:49883"/>
        <label>2</label>
    </ligand>
</feature>
<dbReference type="Gene3D" id="3.30.70.20">
    <property type="match status" value="1"/>
</dbReference>
<keyword evidence="6 9" id="KW-0560">Oxidoreductase</keyword>
<name>A0A840BVV5_9HYPH</name>
<comment type="caution">
    <text evidence="11">The sequence shown here is derived from an EMBL/GenBank/DDBJ whole genome shotgun (WGS) entry which is preliminary data.</text>
</comment>
<feature type="binding site" evidence="9">
    <location>
        <position position="256"/>
    </location>
    <ligand>
        <name>tRNA</name>
        <dbReference type="ChEBI" id="CHEBI:17843"/>
    </ligand>
</feature>
<keyword evidence="8 9" id="KW-0411">Iron-sulfur</keyword>
<evidence type="ECO:0000256" key="9">
    <source>
        <dbReference type="HAMAP-Rule" id="MF_00916"/>
    </source>
</evidence>
<protein>
    <recommendedName>
        <fullName evidence="9">Epoxyqueuosine reductase</fullName>
        <ecNumber evidence="9">1.17.99.6</ecNumber>
    </recommendedName>
    <alternativeName>
        <fullName evidence="9">Queuosine biosynthesis protein QueG</fullName>
    </alternativeName>
</protein>
<dbReference type="GO" id="GO:0008616">
    <property type="term" value="P:tRNA queuosine(34) biosynthetic process"/>
    <property type="evidence" value="ECO:0007669"/>
    <property type="project" value="UniProtKB-UniRule"/>
</dbReference>
<dbReference type="GO" id="GO:0046872">
    <property type="term" value="F:metal ion binding"/>
    <property type="evidence" value="ECO:0007669"/>
    <property type="project" value="UniProtKB-KW"/>
</dbReference>
<feature type="binding site" evidence="9">
    <location>
        <position position="202"/>
    </location>
    <ligand>
        <name>cob(II)alamin</name>
        <dbReference type="ChEBI" id="CHEBI:16304"/>
    </ligand>
</feature>
<comment type="catalytic activity">
    <reaction evidence="9">
        <text>epoxyqueuosine(34) in tRNA + AH2 = queuosine(34) in tRNA + A + H2O</text>
        <dbReference type="Rhea" id="RHEA:32159"/>
        <dbReference type="Rhea" id="RHEA-COMP:18571"/>
        <dbReference type="Rhea" id="RHEA-COMP:18582"/>
        <dbReference type="ChEBI" id="CHEBI:13193"/>
        <dbReference type="ChEBI" id="CHEBI:15377"/>
        <dbReference type="ChEBI" id="CHEBI:17499"/>
        <dbReference type="ChEBI" id="CHEBI:194431"/>
        <dbReference type="ChEBI" id="CHEBI:194443"/>
        <dbReference type="EC" id="1.17.99.6"/>
    </reaction>
</comment>
<feature type="binding site" evidence="9">
    <location>
        <begin position="274"/>
        <end position="275"/>
    </location>
    <ligand>
        <name>cob(II)alamin</name>
        <dbReference type="ChEBI" id="CHEBI:16304"/>
    </ligand>
</feature>
<dbReference type="GO" id="GO:0051539">
    <property type="term" value="F:4 iron, 4 sulfur cluster binding"/>
    <property type="evidence" value="ECO:0007669"/>
    <property type="project" value="UniProtKB-KW"/>
</dbReference>
<dbReference type="Pfam" id="PF13484">
    <property type="entry name" value="Fer4_16"/>
    <property type="match status" value="1"/>
</dbReference>
<dbReference type="PROSITE" id="PS51379">
    <property type="entry name" value="4FE4S_FER_2"/>
    <property type="match status" value="1"/>
</dbReference>
<feature type="binding site" evidence="9">
    <location>
        <position position="221"/>
    </location>
    <ligand>
        <name>[4Fe-4S] cluster</name>
        <dbReference type="ChEBI" id="CHEBI:49883"/>
        <label>1</label>
    </ligand>
</feature>
<evidence type="ECO:0000256" key="7">
    <source>
        <dbReference type="ARBA" id="ARBA00023004"/>
    </source>
</evidence>
<dbReference type="GO" id="GO:0005737">
    <property type="term" value="C:cytoplasm"/>
    <property type="evidence" value="ECO:0007669"/>
    <property type="project" value="UniProtKB-SubCell"/>
</dbReference>
<evidence type="ECO:0000313" key="12">
    <source>
        <dbReference type="Proteomes" id="UP000577362"/>
    </source>
</evidence>
<dbReference type="InterPro" id="IPR004453">
    <property type="entry name" value="QueG"/>
</dbReference>
<comment type="subunit">
    <text evidence="9">Monomer.</text>
</comment>
<dbReference type="InterPro" id="IPR011989">
    <property type="entry name" value="ARM-like"/>
</dbReference>
<dbReference type="EMBL" id="JACIEN010000002">
    <property type="protein sequence ID" value="MBB4017114.1"/>
    <property type="molecule type" value="Genomic_DNA"/>
</dbReference>
<gene>
    <name evidence="9" type="primary">queG</name>
    <name evidence="11" type="ORF">GGR16_002143</name>
</gene>
<feature type="binding site" evidence="9">
    <location>
        <position position="191"/>
    </location>
    <ligand>
        <name>cob(II)alamin</name>
        <dbReference type="ChEBI" id="CHEBI:16304"/>
    </ligand>
</feature>
<dbReference type="AlphaFoldDB" id="A0A840BVV5"/>
<keyword evidence="4 9" id="KW-0479">Metal-binding</keyword>
<feature type="domain" description="4Fe-4S ferredoxin-type" evidence="10">
    <location>
        <begin position="212"/>
        <end position="241"/>
    </location>
</feature>
<evidence type="ECO:0000256" key="8">
    <source>
        <dbReference type="ARBA" id="ARBA00023014"/>
    </source>
</evidence>
<evidence type="ECO:0000256" key="2">
    <source>
        <dbReference type="ARBA" id="ARBA00022490"/>
    </source>
</evidence>
<dbReference type="Gene3D" id="1.25.10.10">
    <property type="entry name" value="Leucine-rich Repeat Variant"/>
    <property type="match status" value="1"/>
</dbReference>
<dbReference type="PANTHER" id="PTHR30002:SF4">
    <property type="entry name" value="EPOXYQUEUOSINE REDUCTASE"/>
    <property type="match status" value="1"/>
</dbReference>
<keyword evidence="9" id="KW-0846">Cobalamin</keyword>
<feature type="binding site" evidence="9">
    <location>
        <position position="247"/>
    </location>
    <ligand>
        <name>[4Fe-4S] cluster</name>
        <dbReference type="ChEBI" id="CHEBI:49883"/>
        <label>2</label>
    </ligand>
</feature>
<feature type="binding site" evidence="9">
    <location>
        <position position="277"/>
    </location>
    <ligand>
        <name>[4Fe-4S] cluster</name>
        <dbReference type="ChEBI" id="CHEBI:49883"/>
        <label>2</label>
    </ligand>
</feature>
<sequence>MVRTGEIAAVLPDAAERQGAGHGAGRPLRGSRFLTGEALRRAVAARAAAEGFDVLKVTHPAAVPQLPERLGAWLAEGRQGSMAWMADRADERADPARLWPEVRSIILLGMNYGPAEDPLANLARPERATISVYARNRDYHDIIKGKLKQVASLLASAGGADVKVFVDTAPVMEKPLAEAAGLGWQGKHTVLVSRTFGSWLFLGAIFTTAELPADAPEEDHCGSCRRCLDICPTAAFPAPYVLDARRCISYLTIEHKGPIPRDLRPLMGNRVFGCDDCLAVCPWNKFAREAREARLAARPELTAPSLAALARLDDAAFRQLFAGSPVKRTGRERFIRNVLVAIGNSGLPELAESAFPLLDDPSALVRGTAVWALSRVLPAEDFTALAAIRMDGEEDMGVREEWRLALGESAGEG</sequence>
<keyword evidence="5 9" id="KW-0671">Queuosine biosynthesis</keyword>
<dbReference type="Pfam" id="PF08331">
    <property type="entry name" value="QueG_DUF1730"/>
    <property type="match status" value="1"/>
</dbReference>
<dbReference type="HAMAP" id="MF_00916">
    <property type="entry name" value="QueG"/>
    <property type="match status" value="1"/>
</dbReference>
<feature type="binding site" evidence="9">
    <location>
        <position position="274"/>
    </location>
    <ligand>
        <name>[4Fe-4S] cluster</name>
        <dbReference type="ChEBI" id="CHEBI:49883"/>
        <label>2</label>
    </ligand>
</feature>
<evidence type="ECO:0000256" key="4">
    <source>
        <dbReference type="ARBA" id="ARBA00022723"/>
    </source>
</evidence>
<dbReference type="SUPFAM" id="SSF46548">
    <property type="entry name" value="alpha-helical ferredoxin"/>
    <property type="match status" value="1"/>
</dbReference>